<gene>
    <name evidence="2" type="ORF">SAMN06272739_1295</name>
</gene>
<dbReference type="Pfam" id="PF00795">
    <property type="entry name" value="CN_hydrolase"/>
    <property type="match status" value="1"/>
</dbReference>
<evidence type="ECO:0000259" key="1">
    <source>
        <dbReference type="PROSITE" id="PS50263"/>
    </source>
</evidence>
<dbReference type="InterPro" id="IPR003010">
    <property type="entry name" value="C-N_Hydrolase"/>
</dbReference>
<dbReference type="PANTHER" id="PTHR47799:SF1">
    <property type="entry name" value="OMEGA-AMIDASE YAFV"/>
    <property type="match status" value="1"/>
</dbReference>
<dbReference type="AlphaFoldDB" id="A0A286GJN5"/>
<dbReference type="InterPro" id="IPR036526">
    <property type="entry name" value="C-N_Hydrolase_sf"/>
</dbReference>
<organism evidence="2 3">
    <name type="scientific">Blastococcus haudaquaticus</name>
    <dbReference type="NCBI Taxonomy" id="1938745"/>
    <lineage>
        <taxon>Bacteria</taxon>
        <taxon>Bacillati</taxon>
        <taxon>Actinomycetota</taxon>
        <taxon>Actinomycetes</taxon>
        <taxon>Geodermatophilales</taxon>
        <taxon>Geodermatophilaceae</taxon>
        <taxon>Blastococcus</taxon>
    </lineage>
</organism>
<keyword evidence="2" id="KW-0378">Hydrolase</keyword>
<keyword evidence="3" id="KW-1185">Reference proteome</keyword>
<proteinExistence type="predicted"/>
<name>A0A286GJN5_9ACTN</name>
<reference evidence="3" key="1">
    <citation type="submission" date="2017-09" db="EMBL/GenBank/DDBJ databases">
        <authorList>
            <person name="Varghese N."/>
            <person name="Submissions S."/>
        </authorList>
    </citation>
    <scope>NUCLEOTIDE SEQUENCE [LARGE SCALE GENOMIC DNA]</scope>
    <source>
        <strain evidence="3">DSM 44270</strain>
    </source>
</reference>
<protein>
    <submittedName>
        <fullName evidence="2">Predicted amidohydrolase</fullName>
    </submittedName>
</protein>
<dbReference type="EMBL" id="OCNK01000001">
    <property type="protein sequence ID" value="SOD95682.1"/>
    <property type="molecule type" value="Genomic_DNA"/>
</dbReference>
<dbReference type="Gene3D" id="3.60.110.10">
    <property type="entry name" value="Carbon-nitrogen hydrolase"/>
    <property type="match status" value="1"/>
</dbReference>
<dbReference type="GO" id="GO:0050152">
    <property type="term" value="F:omega-amidase activity"/>
    <property type="evidence" value="ECO:0007669"/>
    <property type="project" value="TreeGrafter"/>
</dbReference>
<sequence length="257" mass="27526">MGAVRIAAVQHDIVWEDRDANFARLAPQVARAVGAGAELVLLTETFSTGFSMTPGIGEPEGGPSAQFLAGQAAEHGVWVGGTCPEIADGQQLPYNSFVLAGPDGTVHRYRKLHPFTHAGEHERFRAGEGPVTLDVGGLRITPFVCYDLRFADVFWTAAPATDVYLVPANWPSPRRLHWQTLLQARAIENQAYVVGCNRVGTAGDGTEHAGDSRIVSPMGELLATAAGVETIVLADVDAAEVTATRDRLRFIPDRRGS</sequence>
<dbReference type="SUPFAM" id="SSF56317">
    <property type="entry name" value="Carbon-nitrogen hydrolase"/>
    <property type="match status" value="1"/>
</dbReference>
<dbReference type="Proteomes" id="UP000219482">
    <property type="component" value="Unassembled WGS sequence"/>
</dbReference>
<dbReference type="PROSITE" id="PS50263">
    <property type="entry name" value="CN_HYDROLASE"/>
    <property type="match status" value="1"/>
</dbReference>
<evidence type="ECO:0000313" key="2">
    <source>
        <dbReference type="EMBL" id="SOD95682.1"/>
    </source>
</evidence>
<evidence type="ECO:0000313" key="3">
    <source>
        <dbReference type="Proteomes" id="UP000219482"/>
    </source>
</evidence>
<accession>A0A286GJN5</accession>
<feature type="domain" description="CN hydrolase" evidence="1">
    <location>
        <begin position="4"/>
        <end position="238"/>
    </location>
</feature>
<dbReference type="PANTHER" id="PTHR47799">
    <property type="entry name" value="OMEGA-AMIDASE YAFV"/>
    <property type="match status" value="1"/>
</dbReference>
<dbReference type="GO" id="GO:0106008">
    <property type="term" value="F:2-oxoglutaramate amidase activity"/>
    <property type="evidence" value="ECO:0007669"/>
    <property type="project" value="TreeGrafter"/>
</dbReference>
<dbReference type="InterPro" id="IPR052737">
    <property type="entry name" value="Omega-amidase_YafV"/>
</dbReference>